<dbReference type="InterPro" id="IPR016947">
    <property type="entry name" value="UCP030140"/>
</dbReference>
<protein>
    <submittedName>
        <fullName evidence="1">Nucleotide pyrophosphohydrolase</fullName>
    </submittedName>
</protein>
<dbReference type="Pfam" id="PF08761">
    <property type="entry name" value="dUTPase_2"/>
    <property type="match status" value="1"/>
</dbReference>
<accession>A0A3T0IIW6</accession>
<dbReference type="SUPFAM" id="SSF101386">
    <property type="entry name" value="all-alpha NTP pyrophosphatases"/>
    <property type="match status" value="1"/>
</dbReference>
<dbReference type="CDD" id="cd11527">
    <property type="entry name" value="NTP-PPase_dUTPase"/>
    <property type="match status" value="1"/>
</dbReference>
<evidence type="ECO:0000313" key="2">
    <source>
        <dbReference type="Proteomes" id="UP000289624"/>
    </source>
</evidence>
<keyword evidence="1" id="KW-0378">Hydrolase</keyword>
<name>A0A3T0IIW6_9CAUD</name>
<dbReference type="InterPro" id="IPR014871">
    <property type="entry name" value="dUTPase/dCTP_pyrophosphatase"/>
</dbReference>
<gene>
    <name evidence="1" type="ORF">DK1_00005</name>
</gene>
<evidence type="ECO:0000313" key="1">
    <source>
        <dbReference type="EMBL" id="AZU99709.1"/>
    </source>
</evidence>
<dbReference type="PIRSF" id="PIRSF030140">
    <property type="entry name" value="UCP030140"/>
    <property type="match status" value="1"/>
</dbReference>
<dbReference type="Proteomes" id="UP000289624">
    <property type="component" value="Segment"/>
</dbReference>
<sequence>MITYMLDTQKKVDEKISNKIKISFRNTLLQRQIAFKVELSEFANEVGFFKYWKESHIKDDFRIKDEWADCLAFLNSIVITLGYEDYVKSYYEKRLEHDMDSHTFIREDWLYRQMNKNEMNTVDDILSQYFYLYMFGKNLGYSIEELNEAYNLKSNVNIKRSQEGY</sequence>
<reference evidence="1 2" key="1">
    <citation type="submission" date="2018-12" db="EMBL/GenBank/DDBJ databases">
        <authorList>
            <person name="Kong L."/>
            <person name="Ding Y."/>
            <person name="Wu Q."/>
        </authorList>
    </citation>
    <scope>NUCLEOTIDE SEQUENCE [LARGE SCALE GENOMIC DNA]</scope>
</reference>
<keyword evidence="2" id="KW-1185">Reference proteome</keyword>
<dbReference type="Gene3D" id="1.10.4010.10">
    <property type="entry name" value="Type II deoxyuridine triphosphatase"/>
    <property type="match status" value="1"/>
</dbReference>
<dbReference type="GO" id="GO:0016787">
    <property type="term" value="F:hydrolase activity"/>
    <property type="evidence" value="ECO:0007669"/>
    <property type="project" value="UniProtKB-KW"/>
</dbReference>
<organism evidence="1 2">
    <name type="scientific">Bacillus phage DK1</name>
    <dbReference type="NCBI Taxonomy" id="2500808"/>
    <lineage>
        <taxon>Viruses</taxon>
        <taxon>Duplodnaviria</taxon>
        <taxon>Heunggongvirae</taxon>
        <taxon>Uroviricota</taxon>
        <taxon>Caudoviricetes</taxon>
        <taxon>Salasmaviridae</taxon>
        <taxon>Northropvirinae</taxon>
        <taxon>Hemphillvirus</taxon>
        <taxon>Hemphillvirus DK1</taxon>
    </lineage>
</organism>
<dbReference type="EMBL" id="MK284526">
    <property type="protein sequence ID" value="AZU99709.1"/>
    <property type="molecule type" value="Genomic_DNA"/>
</dbReference>
<proteinExistence type="predicted"/>